<dbReference type="RefSeq" id="WP_215238940.1">
    <property type="nucleotide sequence ID" value="NZ_CAJRAF010000002.1"/>
</dbReference>
<dbReference type="SUPFAM" id="SSF53335">
    <property type="entry name" value="S-adenosyl-L-methionine-dependent methyltransferases"/>
    <property type="match status" value="1"/>
</dbReference>
<keyword evidence="2" id="KW-1185">Reference proteome</keyword>
<name>A0A916JBX5_9BACT</name>
<sequence length="205" mass="24294">MEEIVDSINRYYSEKIVLHGATPKGVDWNSVESQELRYKILSKVINDPYEKFSVLDYGCGFGGLYNYYREMYTEFTYTGFDISSEMIHAALNINPVSEGIVWTNEKPVLPHEYVVCSGIFNVKLDNNEKEWCKYIIDTLEIINNLSIKGFSFNILTKYSDREYMKDYLFYADPMFFFDYCKKHFSRNVALLHDYDLYEFTLLIRK</sequence>
<organism evidence="1 2">
    <name type="scientific">Dyadobacter helix</name>
    <dbReference type="NCBI Taxonomy" id="2822344"/>
    <lineage>
        <taxon>Bacteria</taxon>
        <taxon>Pseudomonadati</taxon>
        <taxon>Bacteroidota</taxon>
        <taxon>Cytophagia</taxon>
        <taxon>Cytophagales</taxon>
        <taxon>Spirosomataceae</taxon>
        <taxon>Dyadobacter</taxon>
    </lineage>
</organism>
<protein>
    <recommendedName>
        <fullName evidence="3">Methyltransferase domain-containing protein</fullName>
    </recommendedName>
</protein>
<dbReference type="Gene3D" id="3.40.50.150">
    <property type="entry name" value="Vaccinia Virus protein VP39"/>
    <property type="match status" value="1"/>
</dbReference>
<evidence type="ECO:0000313" key="1">
    <source>
        <dbReference type="EMBL" id="CAG4999733.1"/>
    </source>
</evidence>
<dbReference type="AlphaFoldDB" id="A0A916JBX5"/>
<accession>A0A916JBX5</accession>
<evidence type="ECO:0008006" key="3">
    <source>
        <dbReference type="Google" id="ProtNLM"/>
    </source>
</evidence>
<dbReference type="InterPro" id="IPR029063">
    <property type="entry name" value="SAM-dependent_MTases_sf"/>
</dbReference>
<reference evidence="1" key="1">
    <citation type="submission" date="2021-04" db="EMBL/GenBank/DDBJ databases">
        <authorList>
            <person name="Rodrigo-Torres L."/>
            <person name="Arahal R. D."/>
            <person name="Lucena T."/>
        </authorList>
    </citation>
    <scope>NUCLEOTIDE SEQUENCE</scope>
    <source>
        <strain evidence="1">CECT 9275</strain>
    </source>
</reference>
<dbReference type="Proteomes" id="UP000680038">
    <property type="component" value="Unassembled WGS sequence"/>
</dbReference>
<evidence type="ECO:0000313" key="2">
    <source>
        <dbReference type="Proteomes" id="UP000680038"/>
    </source>
</evidence>
<proteinExistence type="predicted"/>
<gene>
    <name evidence="1" type="ORF">DYBT9275_02291</name>
</gene>
<comment type="caution">
    <text evidence="1">The sequence shown here is derived from an EMBL/GenBank/DDBJ whole genome shotgun (WGS) entry which is preliminary data.</text>
</comment>
<dbReference type="EMBL" id="CAJRAF010000002">
    <property type="protein sequence ID" value="CAG4999733.1"/>
    <property type="molecule type" value="Genomic_DNA"/>
</dbReference>